<evidence type="ECO:0000256" key="7">
    <source>
        <dbReference type="ARBA" id="ARBA00022777"/>
    </source>
</evidence>
<keyword evidence="6" id="KW-0808">Transferase</keyword>
<evidence type="ECO:0000256" key="9">
    <source>
        <dbReference type="ARBA" id="ARBA00023026"/>
    </source>
</evidence>
<keyword evidence="7" id="KW-0418">Kinase</keyword>
<reference evidence="12 13" key="1">
    <citation type="journal article" date="2013" name="Appl. Environ. Microbiol.">
        <title>Genome analysis suggests that the soil oligotrophic bacterium Agromonas oligotrophica (Bradyrhizobium oligotrophicum) is a nitrogen-fixing symbiont of Aeschynomene indica.</title>
        <authorList>
            <person name="Okubo T."/>
            <person name="Fukushima S."/>
            <person name="Itakura M."/>
            <person name="Oshima K."/>
            <person name="Longtonglang A."/>
            <person name="Teaumroong N."/>
            <person name="Mitsui H."/>
            <person name="Hattori M."/>
            <person name="Hattori R."/>
            <person name="Hattori T."/>
            <person name="Minamisawa K."/>
        </authorList>
    </citation>
    <scope>NUCLEOTIDE SEQUENCE [LARGE SCALE GENOMIC DNA]</scope>
    <source>
        <strain evidence="12 13">S58</strain>
    </source>
</reference>
<feature type="transmembrane region" description="Helical" evidence="10">
    <location>
        <begin position="29"/>
        <end position="48"/>
    </location>
</feature>
<dbReference type="InterPro" id="IPR003594">
    <property type="entry name" value="HATPase_dom"/>
</dbReference>
<feature type="transmembrane region" description="Helical" evidence="10">
    <location>
        <begin position="205"/>
        <end position="228"/>
    </location>
</feature>
<accession>M4Z6G9</accession>
<dbReference type="PRINTS" id="PR00344">
    <property type="entry name" value="BCTRLSENSOR"/>
</dbReference>
<sequence>MIRPAHCAASSLTSDDIAEHSMRSLRSRLSALWLMLAVSGAATGYLLVESFQQSADARVARAQDLVVRACRDIADRYQFFVSGWSGAPVDDKLKQDLLPVVRSALSGAPGVEGGIWQAESGSLAYAYPTYEGTGPKTDLPAAELSVIQQVNGDAQRSGRPSTAANAGRSQSLIVHACPLRGPLQNVTAWTMTRAAIAEGPAYTHLLIGLVVLALTLLGSAIWLAWILLSWSRRIAMIETALSKPTDKADLPQLPHTGARELDRLVDAVNDAGQRLSAERSRATAAERLAAVGRLSANLAHEIRNPIAAMRLKAENALASSDPARKDSALEAILQQVARLDALLRDLLAMTQASQPKARGVDLASFLQSTIDPHRELAARRGLQLRTIVPASPHASCFDPAQLQRALDNLILNAIQNTPDGGEIVVAAQIDAGRLLFRVTDSGPGIDETIKHCLFEPFVTTRADGTGLGLAIVREIARAHDGEAQLGHTHTGSSFEISLPWQPS</sequence>
<dbReference type="PATRIC" id="fig|1245469.3.peg.3191"/>
<dbReference type="HOGENOM" id="CLU_044199_0_0_5"/>
<keyword evidence="8" id="KW-0902">Two-component regulatory system</keyword>
<dbReference type="CDD" id="cd00075">
    <property type="entry name" value="HATPase"/>
    <property type="match status" value="1"/>
</dbReference>
<evidence type="ECO:0000313" key="13">
    <source>
        <dbReference type="Proteomes" id="UP000011841"/>
    </source>
</evidence>
<dbReference type="CDD" id="cd00082">
    <property type="entry name" value="HisKA"/>
    <property type="match status" value="1"/>
</dbReference>
<keyword evidence="10" id="KW-1133">Transmembrane helix</keyword>
<proteinExistence type="predicted"/>
<keyword evidence="5" id="KW-0597">Phosphoprotein</keyword>
<keyword evidence="10" id="KW-0812">Transmembrane</keyword>
<dbReference type="eggNOG" id="COG4191">
    <property type="taxonomic scope" value="Bacteria"/>
</dbReference>
<dbReference type="InterPro" id="IPR004358">
    <property type="entry name" value="Sig_transdc_His_kin-like_C"/>
</dbReference>
<evidence type="ECO:0000256" key="2">
    <source>
        <dbReference type="ARBA" id="ARBA00004651"/>
    </source>
</evidence>
<dbReference type="InterPro" id="IPR050980">
    <property type="entry name" value="2C_sensor_his_kinase"/>
</dbReference>
<evidence type="ECO:0000256" key="1">
    <source>
        <dbReference type="ARBA" id="ARBA00000085"/>
    </source>
</evidence>
<dbReference type="STRING" id="1245469.S58_31190"/>
<evidence type="ECO:0000256" key="10">
    <source>
        <dbReference type="SAM" id="Phobius"/>
    </source>
</evidence>
<dbReference type="Proteomes" id="UP000011841">
    <property type="component" value="Chromosome"/>
</dbReference>
<dbReference type="InterPro" id="IPR003661">
    <property type="entry name" value="HisK_dim/P_dom"/>
</dbReference>
<evidence type="ECO:0000256" key="6">
    <source>
        <dbReference type="ARBA" id="ARBA00022679"/>
    </source>
</evidence>
<dbReference type="SMART" id="SM00388">
    <property type="entry name" value="HisKA"/>
    <property type="match status" value="1"/>
</dbReference>
<dbReference type="AlphaFoldDB" id="M4Z6G9"/>
<dbReference type="EC" id="2.7.13.3" evidence="3"/>
<evidence type="ECO:0000259" key="11">
    <source>
        <dbReference type="PROSITE" id="PS50109"/>
    </source>
</evidence>
<gene>
    <name evidence="12" type="ORF">S58_31190</name>
</gene>
<keyword evidence="10" id="KW-0472">Membrane</keyword>
<dbReference type="GO" id="GO:0000155">
    <property type="term" value="F:phosphorelay sensor kinase activity"/>
    <property type="evidence" value="ECO:0007669"/>
    <property type="project" value="InterPro"/>
</dbReference>
<dbReference type="Gene3D" id="1.10.287.130">
    <property type="match status" value="1"/>
</dbReference>
<dbReference type="InterPro" id="IPR005467">
    <property type="entry name" value="His_kinase_dom"/>
</dbReference>
<dbReference type="EMBL" id="AP012603">
    <property type="protein sequence ID" value="BAM89118.1"/>
    <property type="molecule type" value="Genomic_DNA"/>
</dbReference>
<dbReference type="Pfam" id="PF02518">
    <property type="entry name" value="HATPase_c"/>
    <property type="match status" value="1"/>
</dbReference>
<dbReference type="SMART" id="SM00387">
    <property type="entry name" value="HATPase_c"/>
    <property type="match status" value="1"/>
</dbReference>
<evidence type="ECO:0000313" key="12">
    <source>
        <dbReference type="EMBL" id="BAM89118.1"/>
    </source>
</evidence>
<protein>
    <recommendedName>
        <fullName evidence="3">histidine kinase</fullName>
        <ecNumber evidence="3">2.7.13.3</ecNumber>
    </recommendedName>
</protein>
<evidence type="ECO:0000256" key="4">
    <source>
        <dbReference type="ARBA" id="ARBA00022475"/>
    </source>
</evidence>
<dbReference type="GO" id="GO:0005886">
    <property type="term" value="C:plasma membrane"/>
    <property type="evidence" value="ECO:0007669"/>
    <property type="project" value="UniProtKB-SubCell"/>
</dbReference>
<keyword evidence="4" id="KW-1003">Cell membrane</keyword>
<comment type="subcellular location">
    <subcellularLocation>
        <location evidence="2">Cell membrane</location>
        <topology evidence="2">Multi-pass membrane protein</topology>
    </subcellularLocation>
</comment>
<feature type="domain" description="Histidine kinase" evidence="11">
    <location>
        <begin position="297"/>
        <end position="502"/>
    </location>
</feature>
<dbReference type="SUPFAM" id="SSF55874">
    <property type="entry name" value="ATPase domain of HSP90 chaperone/DNA topoisomerase II/histidine kinase"/>
    <property type="match status" value="1"/>
</dbReference>
<organism evidence="12 13">
    <name type="scientific">Bradyrhizobium oligotrophicum S58</name>
    <dbReference type="NCBI Taxonomy" id="1245469"/>
    <lineage>
        <taxon>Bacteria</taxon>
        <taxon>Pseudomonadati</taxon>
        <taxon>Pseudomonadota</taxon>
        <taxon>Alphaproteobacteria</taxon>
        <taxon>Hyphomicrobiales</taxon>
        <taxon>Nitrobacteraceae</taxon>
        <taxon>Bradyrhizobium</taxon>
    </lineage>
</organism>
<comment type="catalytic activity">
    <reaction evidence="1">
        <text>ATP + protein L-histidine = ADP + protein N-phospho-L-histidine.</text>
        <dbReference type="EC" id="2.7.13.3"/>
    </reaction>
</comment>
<dbReference type="PANTHER" id="PTHR44936:SF9">
    <property type="entry name" value="SENSOR PROTEIN CREC"/>
    <property type="match status" value="1"/>
</dbReference>
<evidence type="ECO:0000256" key="8">
    <source>
        <dbReference type="ARBA" id="ARBA00023012"/>
    </source>
</evidence>
<dbReference type="InterPro" id="IPR036097">
    <property type="entry name" value="HisK_dim/P_sf"/>
</dbReference>
<dbReference type="Pfam" id="PF00512">
    <property type="entry name" value="HisKA"/>
    <property type="match status" value="1"/>
</dbReference>
<dbReference type="Gene3D" id="3.30.565.10">
    <property type="entry name" value="Histidine kinase-like ATPase, C-terminal domain"/>
    <property type="match status" value="1"/>
</dbReference>
<evidence type="ECO:0000256" key="5">
    <source>
        <dbReference type="ARBA" id="ARBA00022553"/>
    </source>
</evidence>
<dbReference type="SUPFAM" id="SSF47384">
    <property type="entry name" value="Homodimeric domain of signal transducing histidine kinase"/>
    <property type="match status" value="1"/>
</dbReference>
<dbReference type="KEGG" id="aol:S58_31190"/>
<dbReference type="PROSITE" id="PS50109">
    <property type="entry name" value="HIS_KIN"/>
    <property type="match status" value="1"/>
</dbReference>
<keyword evidence="13" id="KW-1185">Reference proteome</keyword>
<evidence type="ECO:0000256" key="3">
    <source>
        <dbReference type="ARBA" id="ARBA00012438"/>
    </source>
</evidence>
<name>M4Z6G9_9BRAD</name>
<dbReference type="PANTHER" id="PTHR44936">
    <property type="entry name" value="SENSOR PROTEIN CREC"/>
    <property type="match status" value="1"/>
</dbReference>
<dbReference type="InterPro" id="IPR036890">
    <property type="entry name" value="HATPase_C_sf"/>
</dbReference>
<keyword evidence="9" id="KW-0843">Virulence</keyword>